<comment type="caution">
    <text evidence="1">The sequence shown here is derived from an EMBL/GenBank/DDBJ whole genome shotgun (WGS) entry which is preliminary data.</text>
</comment>
<dbReference type="AlphaFoldDB" id="X8DDE3"/>
<dbReference type="EMBL" id="JAOB01000027">
    <property type="protein sequence ID" value="EUA65520.1"/>
    <property type="molecule type" value="Genomic_DNA"/>
</dbReference>
<proteinExistence type="predicted"/>
<evidence type="ECO:0000313" key="1">
    <source>
        <dbReference type="EMBL" id="EUA65520.1"/>
    </source>
</evidence>
<name>X8DDE3_MYCXE</name>
<reference evidence="1" key="1">
    <citation type="submission" date="2014-01" db="EMBL/GenBank/DDBJ databases">
        <authorList>
            <person name="Brown-Elliot B."/>
            <person name="Wallace R."/>
            <person name="Lenaerts A."/>
            <person name="Ordway D."/>
            <person name="DeGroote M.A."/>
            <person name="Parker T."/>
            <person name="Sizemore C."/>
            <person name="Tallon L.J."/>
            <person name="Sadzewicz L.K."/>
            <person name="Sengamalay N."/>
            <person name="Fraser C.M."/>
            <person name="Hine E."/>
            <person name="Shefchek K.A."/>
            <person name="Das S.P."/>
            <person name="Tettelin H."/>
        </authorList>
    </citation>
    <scope>NUCLEOTIDE SEQUENCE [LARGE SCALE GENOMIC DNA]</scope>
    <source>
        <strain evidence="1">4042</strain>
    </source>
</reference>
<organism evidence="1">
    <name type="scientific">Mycobacterium xenopi 4042</name>
    <dbReference type="NCBI Taxonomy" id="1299334"/>
    <lineage>
        <taxon>Bacteria</taxon>
        <taxon>Bacillati</taxon>
        <taxon>Actinomycetota</taxon>
        <taxon>Actinomycetes</taxon>
        <taxon>Mycobacteriales</taxon>
        <taxon>Mycobacteriaceae</taxon>
        <taxon>Mycobacterium</taxon>
    </lineage>
</organism>
<sequence length="64" mass="7496">MLHDNDLRIRSDRIRRNFGRLPFRPDPTSVTTCPTVRSCSVAHAVNRATWRSKSARWSWLDTRA</sequence>
<gene>
    <name evidence="1" type="ORF">I553_10817</name>
</gene>
<protein>
    <submittedName>
        <fullName evidence="1">Uncharacterized protein</fullName>
    </submittedName>
</protein>
<accession>X8DDE3</accession>